<name>U6SPM7_9BACI</name>
<accession>U6SPM7</accession>
<sequence length="129" mass="14516">MSEFQFQLEGLEELMRSLEQSSNDVEKVKEDALLAGAKIMQDETKKTAGTVLKRRSGDLINNIEISDVEGDEVHVYVDNQGKAYYGHMHENGTSKMPARPFMGPTFNRSKVQINRAMANKIRAKLGWGI</sequence>
<feature type="coiled-coil region" evidence="1">
    <location>
        <begin position="1"/>
        <end position="31"/>
    </location>
</feature>
<evidence type="ECO:0000313" key="2">
    <source>
        <dbReference type="EMBL" id="ERN52830.1"/>
    </source>
</evidence>
<comment type="caution">
    <text evidence="2">The sequence shown here is derived from an EMBL/GenBank/DDBJ whole genome shotgun (WGS) entry which is preliminary data.</text>
</comment>
<reference evidence="2 3" key="1">
    <citation type="journal article" date="2013" name="Genome Announc.">
        <title>Genome Sequence of the Extreme Obligate Alkaliphile Bacillus marmarensis Strain DSM 21297.</title>
        <authorList>
            <person name="Wernick D.G."/>
            <person name="Choi K.Y."/>
            <person name="Tat C.A."/>
            <person name="Lafontaine Rivera J.G."/>
            <person name="Liao J.C."/>
        </authorList>
    </citation>
    <scope>NUCLEOTIDE SEQUENCE [LARGE SCALE GENOMIC DNA]</scope>
    <source>
        <strain evidence="2 3">DSM 21297</strain>
    </source>
</reference>
<dbReference type="InterPro" id="IPR010064">
    <property type="entry name" value="HK97-gp10_tail"/>
</dbReference>
<dbReference type="Pfam" id="PF04883">
    <property type="entry name" value="HK97-gp10_like"/>
    <property type="match status" value="1"/>
</dbReference>
<dbReference type="EMBL" id="ATAE01000031">
    <property type="protein sequence ID" value="ERN52830.1"/>
    <property type="molecule type" value="Genomic_DNA"/>
</dbReference>
<keyword evidence="1" id="KW-0175">Coiled coil</keyword>
<dbReference type="NCBIfam" id="TIGR01725">
    <property type="entry name" value="phge_HK97_gp10"/>
    <property type="match status" value="1"/>
</dbReference>
<dbReference type="RefSeq" id="WP_022628457.1">
    <property type="nucleotide sequence ID" value="NZ_ATAE01000031.1"/>
</dbReference>
<keyword evidence="3" id="KW-1185">Reference proteome</keyword>
<evidence type="ECO:0000256" key="1">
    <source>
        <dbReference type="SAM" id="Coils"/>
    </source>
</evidence>
<protein>
    <recommendedName>
        <fullName evidence="4">Phage protein, HK97 gp10 family</fullName>
    </recommendedName>
</protein>
<dbReference type="AlphaFoldDB" id="U6SPM7"/>
<gene>
    <name evidence="2" type="ORF">A33I_14130</name>
</gene>
<dbReference type="Proteomes" id="UP000017170">
    <property type="component" value="Unassembled WGS sequence"/>
</dbReference>
<dbReference type="PATRIC" id="fig|1188261.3.peg.2253"/>
<evidence type="ECO:0008006" key="4">
    <source>
        <dbReference type="Google" id="ProtNLM"/>
    </source>
</evidence>
<evidence type="ECO:0000313" key="3">
    <source>
        <dbReference type="Proteomes" id="UP000017170"/>
    </source>
</evidence>
<proteinExistence type="predicted"/>
<organism evidence="2 3">
    <name type="scientific">Alkalihalophilus marmarensis DSM 21297</name>
    <dbReference type="NCBI Taxonomy" id="1188261"/>
    <lineage>
        <taxon>Bacteria</taxon>
        <taxon>Bacillati</taxon>
        <taxon>Bacillota</taxon>
        <taxon>Bacilli</taxon>
        <taxon>Bacillales</taxon>
        <taxon>Bacillaceae</taxon>
        <taxon>Alkalihalophilus</taxon>
    </lineage>
</organism>